<dbReference type="AlphaFoldDB" id="A0A4Y2A5I1"/>
<dbReference type="Proteomes" id="UP000499080">
    <property type="component" value="Unassembled WGS sequence"/>
</dbReference>
<reference evidence="1 2" key="1">
    <citation type="journal article" date="2019" name="Sci. Rep.">
        <title>Orb-weaving spider Araneus ventricosus genome elucidates the spidroin gene catalogue.</title>
        <authorList>
            <person name="Kono N."/>
            <person name="Nakamura H."/>
            <person name="Ohtoshi R."/>
            <person name="Moran D.A.P."/>
            <person name="Shinohara A."/>
            <person name="Yoshida Y."/>
            <person name="Fujiwara M."/>
            <person name="Mori M."/>
            <person name="Tomita M."/>
            <person name="Arakawa K."/>
        </authorList>
    </citation>
    <scope>NUCLEOTIDE SEQUENCE [LARGE SCALE GENOMIC DNA]</scope>
</reference>
<comment type="caution">
    <text evidence="1">The sequence shown here is derived from an EMBL/GenBank/DDBJ whole genome shotgun (WGS) entry which is preliminary data.</text>
</comment>
<keyword evidence="2" id="KW-1185">Reference proteome</keyword>
<evidence type="ECO:0000313" key="1">
    <source>
        <dbReference type="EMBL" id="GBL74983.1"/>
    </source>
</evidence>
<gene>
    <name evidence="1" type="ORF">AVEN_243787_1</name>
</gene>
<name>A0A4Y2A5I1_ARAVE</name>
<accession>A0A4Y2A5I1</accession>
<evidence type="ECO:0000313" key="2">
    <source>
        <dbReference type="Proteomes" id="UP000499080"/>
    </source>
</evidence>
<dbReference type="EMBL" id="BGPR01000006">
    <property type="protein sequence ID" value="GBL74983.1"/>
    <property type="molecule type" value="Genomic_DNA"/>
</dbReference>
<organism evidence="1 2">
    <name type="scientific">Araneus ventricosus</name>
    <name type="common">Orbweaver spider</name>
    <name type="synonym">Epeira ventricosa</name>
    <dbReference type="NCBI Taxonomy" id="182803"/>
    <lineage>
        <taxon>Eukaryota</taxon>
        <taxon>Metazoa</taxon>
        <taxon>Ecdysozoa</taxon>
        <taxon>Arthropoda</taxon>
        <taxon>Chelicerata</taxon>
        <taxon>Arachnida</taxon>
        <taxon>Araneae</taxon>
        <taxon>Araneomorphae</taxon>
        <taxon>Entelegynae</taxon>
        <taxon>Araneoidea</taxon>
        <taxon>Araneidae</taxon>
        <taxon>Araneus</taxon>
    </lineage>
</organism>
<protein>
    <submittedName>
        <fullName evidence="1">Uncharacterized protein</fullName>
    </submittedName>
</protein>
<sequence length="125" mass="14285">MAFLGKCKKVDLSRFAEELGIEITSEDRVIDICKKIKTSPNYKEFANGQLEVITQERETEAEIARAECKTERAYELEKLKITSATEMASLGSTRSEGSRSRQEIKHLMQKFDAQNNRHKLVFNAV</sequence>
<proteinExistence type="predicted"/>